<dbReference type="STRING" id="69960.SAMN05421720_105160"/>
<gene>
    <name evidence="1" type="ORF">SAMN05421720_105160</name>
</gene>
<dbReference type="InterPro" id="IPR038763">
    <property type="entry name" value="DHH_sf"/>
</dbReference>
<dbReference type="SUPFAM" id="SSF64182">
    <property type="entry name" value="DHH phosphoesterases"/>
    <property type="match status" value="1"/>
</dbReference>
<reference evidence="1 2" key="1">
    <citation type="submission" date="2016-10" db="EMBL/GenBank/DDBJ databases">
        <authorList>
            <person name="de Groot N.N."/>
        </authorList>
    </citation>
    <scope>NUCLEOTIDE SEQUENCE [LARGE SCALE GENOMIC DNA]</scope>
    <source>
        <strain evidence="1 2">ATCC 700224</strain>
    </source>
</reference>
<dbReference type="InterPro" id="IPR016877">
    <property type="entry name" value="UCP028235"/>
</dbReference>
<accession>A0A1G7BUM0</accession>
<dbReference type="RefSeq" id="WP_245699146.1">
    <property type="nucleotide sequence ID" value="NZ_FNAP01000005.1"/>
</dbReference>
<evidence type="ECO:0000313" key="2">
    <source>
        <dbReference type="Proteomes" id="UP000199412"/>
    </source>
</evidence>
<keyword evidence="2" id="KW-1185">Reference proteome</keyword>
<dbReference type="EMBL" id="FNAP01000005">
    <property type="protein sequence ID" value="SDE30056.1"/>
    <property type="molecule type" value="Genomic_DNA"/>
</dbReference>
<sequence>MWGEDMDEMAGEALFRLVTRADFDGIVSAVLLRERGLIDEVDFARPNDMQAGRVPVTDRDITSNLPYVEGVHLAFDHHVSEVTRVGARDNLVIDGKAPSAARVIYEYYGGRGGFPDINPEMIEAVDKADSADYDEMDILAPDRWTMLNFVVDPRTGLHRFAEFAISNEQLMRDLTHYCRRHSIDEILHIPDVEERVHLYLAHKEKAEHQARRHAQVRDNLVIVDFRSEAFLYACNRFMIYALFPEANISLYLLPGSREGLIEIAVGRSIINRSSRTDVGHLMLEYGGGGHATAGTCQVPASDADEVVAVLADRIVAAG</sequence>
<proteinExistence type="predicted"/>
<dbReference type="PIRSF" id="PIRSF028235">
    <property type="entry name" value="UCP028235"/>
    <property type="match status" value="1"/>
</dbReference>
<protein>
    <submittedName>
        <fullName evidence="1">NanoRNase/pAp phosphatase, hydrolyzes c-di-AMP and oligoRNAs</fullName>
    </submittedName>
</protein>
<evidence type="ECO:0000313" key="1">
    <source>
        <dbReference type="EMBL" id="SDE30056.1"/>
    </source>
</evidence>
<dbReference type="AlphaFoldDB" id="A0A1G7BUM0"/>
<organism evidence="1 2">
    <name type="scientific">Rhodospira trueperi</name>
    <dbReference type="NCBI Taxonomy" id="69960"/>
    <lineage>
        <taxon>Bacteria</taxon>
        <taxon>Pseudomonadati</taxon>
        <taxon>Pseudomonadota</taxon>
        <taxon>Alphaproteobacteria</taxon>
        <taxon>Rhodospirillales</taxon>
        <taxon>Rhodospirillaceae</taxon>
        <taxon>Rhodospira</taxon>
    </lineage>
</organism>
<dbReference type="Proteomes" id="UP000199412">
    <property type="component" value="Unassembled WGS sequence"/>
</dbReference>
<name>A0A1G7BUM0_9PROT</name>